<dbReference type="PANTHER" id="PTHR13044">
    <property type="entry name" value="ACTIVATING TRANSCRIPTION FACTOR ATF 4/5"/>
    <property type="match status" value="1"/>
</dbReference>
<comment type="subcellular location">
    <subcellularLocation>
        <location evidence="1">Nucleus</location>
    </subcellularLocation>
</comment>
<feature type="region of interest" description="Disordered" evidence="7">
    <location>
        <begin position="1"/>
        <end position="44"/>
    </location>
</feature>
<dbReference type="InterPro" id="IPR004827">
    <property type="entry name" value="bZIP"/>
</dbReference>
<dbReference type="SMART" id="SM00338">
    <property type="entry name" value="BRLZ"/>
    <property type="match status" value="1"/>
</dbReference>
<keyword evidence="5" id="KW-0539">Nucleus</keyword>
<keyword evidence="6" id="KW-0175">Coiled coil</keyword>
<feature type="non-terminal residue" evidence="9">
    <location>
        <position position="272"/>
    </location>
</feature>
<feature type="region of interest" description="Disordered" evidence="7">
    <location>
        <begin position="167"/>
        <end position="210"/>
    </location>
</feature>
<evidence type="ECO:0000256" key="6">
    <source>
        <dbReference type="SAM" id="Coils"/>
    </source>
</evidence>
<dbReference type="AlphaFoldDB" id="A0A3E2HPU0"/>
<name>A0A3E2HPU0_SCYLI</name>
<evidence type="ECO:0000259" key="8">
    <source>
        <dbReference type="PROSITE" id="PS50217"/>
    </source>
</evidence>
<evidence type="ECO:0000313" key="10">
    <source>
        <dbReference type="Proteomes" id="UP000258309"/>
    </source>
</evidence>
<dbReference type="GO" id="GO:0005634">
    <property type="term" value="C:nucleus"/>
    <property type="evidence" value="ECO:0007669"/>
    <property type="project" value="UniProtKB-SubCell"/>
</dbReference>
<evidence type="ECO:0000256" key="2">
    <source>
        <dbReference type="ARBA" id="ARBA00023015"/>
    </source>
</evidence>
<dbReference type="SUPFAM" id="SSF57959">
    <property type="entry name" value="Leucine zipper domain"/>
    <property type="match status" value="1"/>
</dbReference>
<dbReference type="CDD" id="cd12193">
    <property type="entry name" value="bZIP_GCN4"/>
    <property type="match status" value="1"/>
</dbReference>
<proteinExistence type="predicted"/>
<evidence type="ECO:0000256" key="5">
    <source>
        <dbReference type="ARBA" id="ARBA00023242"/>
    </source>
</evidence>
<reference evidence="9 10" key="1">
    <citation type="submission" date="2018-05" db="EMBL/GenBank/DDBJ databases">
        <title>Draft genome sequence of Scytalidium lignicola DSM 105466, a ubiquitous saprotrophic fungus.</title>
        <authorList>
            <person name="Buettner E."/>
            <person name="Gebauer A.M."/>
            <person name="Hofrichter M."/>
            <person name="Liers C."/>
            <person name="Kellner H."/>
        </authorList>
    </citation>
    <scope>NUCLEOTIDE SEQUENCE [LARGE SCALE GENOMIC DNA]</scope>
    <source>
        <strain evidence="9 10">DSM 105466</strain>
    </source>
</reference>
<comment type="caution">
    <text evidence="9">The sequence shown here is derived from an EMBL/GenBank/DDBJ whole genome shotgun (WGS) entry which is preliminary data.</text>
</comment>
<dbReference type="Pfam" id="PF07716">
    <property type="entry name" value="bZIP_2"/>
    <property type="match status" value="1"/>
</dbReference>
<feature type="compositionally biased region" description="Low complexity" evidence="7">
    <location>
        <begin position="170"/>
        <end position="193"/>
    </location>
</feature>
<dbReference type="OrthoDB" id="2257100at2759"/>
<feature type="non-terminal residue" evidence="9">
    <location>
        <position position="1"/>
    </location>
</feature>
<keyword evidence="3" id="KW-0238">DNA-binding</keyword>
<dbReference type="PROSITE" id="PS00036">
    <property type="entry name" value="BZIP_BASIC"/>
    <property type="match status" value="1"/>
</dbReference>
<protein>
    <recommendedName>
        <fullName evidence="8">BZIP domain-containing protein</fullName>
    </recommendedName>
</protein>
<dbReference type="Proteomes" id="UP000258309">
    <property type="component" value="Unassembled WGS sequence"/>
</dbReference>
<evidence type="ECO:0000313" key="9">
    <source>
        <dbReference type="EMBL" id="RFU35282.1"/>
    </source>
</evidence>
<gene>
    <name evidence="9" type="ORF">B7463_g1031</name>
</gene>
<dbReference type="Gene3D" id="1.20.5.170">
    <property type="match status" value="1"/>
</dbReference>
<dbReference type="GO" id="GO:0001228">
    <property type="term" value="F:DNA-binding transcription activator activity, RNA polymerase II-specific"/>
    <property type="evidence" value="ECO:0007669"/>
    <property type="project" value="TreeGrafter"/>
</dbReference>
<keyword evidence="10" id="KW-1185">Reference proteome</keyword>
<evidence type="ECO:0000256" key="7">
    <source>
        <dbReference type="SAM" id="MobiDB-lite"/>
    </source>
</evidence>
<dbReference type="InterPro" id="IPR046347">
    <property type="entry name" value="bZIP_sf"/>
</dbReference>
<feature type="compositionally biased region" description="Polar residues" evidence="7">
    <location>
        <begin position="24"/>
        <end position="44"/>
    </location>
</feature>
<evidence type="ECO:0000256" key="4">
    <source>
        <dbReference type="ARBA" id="ARBA00023163"/>
    </source>
</evidence>
<keyword evidence="4" id="KW-0804">Transcription</keyword>
<feature type="domain" description="BZIP" evidence="8">
    <location>
        <begin position="211"/>
        <end position="269"/>
    </location>
</feature>
<keyword evidence="2" id="KW-0805">Transcription regulation</keyword>
<dbReference type="EMBL" id="NCSJ02000010">
    <property type="protein sequence ID" value="RFU35282.1"/>
    <property type="molecule type" value="Genomic_DNA"/>
</dbReference>
<organism evidence="9 10">
    <name type="scientific">Scytalidium lignicola</name>
    <name type="common">Hyphomycete</name>
    <dbReference type="NCBI Taxonomy" id="5539"/>
    <lineage>
        <taxon>Eukaryota</taxon>
        <taxon>Fungi</taxon>
        <taxon>Dikarya</taxon>
        <taxon>Ascomycota</taxon>
        <taxon>Pezizomycotina</taxon>
        <taxon>Leotiomycetes</taxon>
        <taxon>Leotiomycetes incertae sedis</taxon>
        <taxon>Scytalidium</taxon>
    </lineage>
</organism>
<dbReference type="PROSITE" id="PS50217">
    <property type="entry name" value="BZIP"/>
    <property type="match status" value="1"/>
</dbReference>
<dbReference type="GO" id="GO:0000977">
    <property type="term" value="F:RNA polymerase II transcription regulatory region sequence-specific DNA binding"/>
    <property type="evidence" value="ECO:0007669"/>
    <property type="project" value="TreeGrafter"/>
</dbReference>
<evidence type="ECO:0000256" key="3">
    <source>
        <dbReference type="ARBA" id="ARBA00023125"/>
    </source>
</evidence>
<accession>A0A3E2HPU0</accession>
<feature type="coiled-coil region" evidence="6">
    <location>
        <begin position="231"/>
        <end position="265"/>
    </location>
</feature>
<dbReference type="STRING" id="5539.A0A3E2HPU0"/>
<evidence type="ECO:0000256" key="1">
    <source>
        <dbReference type="ARBA" id="ARBA00004123"/>
    </source>
</evidence>
<sequence>MGYIKTIQPCQPPRPPSRHAQDTPGKSSTSQAYHSLQPSLHGSNSEDFQNYQSDYYALDFDYARGQVISTFATAPGYNVATNDFELFDLDASANDPWLPEMVTANSSLDFSFHNTCSPDFASPAYNNISSSLSLTAEGVDCAPHPTNTPNYQSLNNLDQVSVSCSADNITTTSSNPSPTMSKQSSSSSITKPSRGGARKKASTSLNASAIEKRRSNTLAARRYRQKRLDHVEELEAALAATINERDELKVRVARLEGELGGLKELLKTGVRS</sequence>
<dbReference type="PANTHER" id="PTHR13044:SF38">
    <property type="entry name" value="BZIP DOMAIN-CONTAINING PROTEIN"/>
    <property type="match status" value="1"/>
</dbReference>